<dbReference type="InterPro" id="IPR001128">
    <property type="entry name" value="Cyt_P450"/>
</dbReference>
<keyword evidence="4 5" id="KW-0408">Iron</keyword>
<evidence type="ECO:0008006" key="10">
    <source>
        <dbReference type="Google" id="ProtNLM"/>
    </source>
</evidence>
<evidence type="ECO:0000256" key="7">
    <source>
        <dbReference type="SAM" id="SignalP"/>
    </source>
</evidence>
<evidence type="ECO:0000313" key="8">
    <source>
        <dbReference type="EMBL" id="KAK7244108.1"/>
    </source>
</evidence>
<comment type="caution">
    <text evidence="8">The sequence shown here is derived from an EMBL/GenBank/DDBJ whole genome shotgun (WGS) entry which is preliminary data.</text>
</comment>
<dbReference type="GO" id="GO:0004497">
    <property type="term" value="F:monooxygenase activity"/>
    <property type="evidence" value="ECO:0007669"/>
    <property type="project" value="UniProtKB-KW"/>
</dbReference>
<accession>A0AAN9E0A0</accession>
<name>A0AAN9E0A0_CROPI</name>
<evidence type="ECO:0000256" key="3">
    <source>
        <dbReference type="ARBA" id="ARBA00023002"/>
    </source>
</evidence>
<dbReference type="PANTHER" id="PTHR47950:SF48">
    <property type="entry name" value="CYTOCHROME P450 FAMILY PROTEIN, EXPRESSED"/>
    <property type="match status" value="1"/>
</dbReference>
<evidence type="ECO:0000256" key="2">
    <source>
        <dbReference type="ARBA" id="ARBA00022723"/>
    </source>
</evidence>
<dbReference type="SUPFAM" id="SSF48264">
    <property type="entry name" value="Cytochrome P450"/>
    <property type="match status" value="1"/>
</dbReference>
<protein>
    <recommendedName>
        <fullName evidence="10">Cytochrome P450</fullName>
    </recommendedName>
</protein>
<dbReference type="Proteomes" id="UP001372338">
    <property type="component" value="Unassembled WGS sequence"/>
</dbReference>
<dbReference type="GO" id="GO:0005506">
    <property type="term" value="F:iron ion binding"/>
    <property type="evidence" value="ECO:0007669"/>
    <property type="project" value="InterPro"/>
</dbReference>
<dbReference type="GO" id="GO:0020037">
    <property type="term" value="F:heme binding"/>
    <property type="evidence" value="ECO:0007669"/>
    <property type="project" value="InterPro"/>
</dbReference>
<dbReference type="EMBL" id="JAYWIO010000008">
    <property type="protein sequence ID" value="KAK7244108.1"/>
    <property type="molecule type" value="Genomic_DNA"/>
</dbReference>
<dbReference type="Pfam" id="PF00067">
    <property type="entry name" value="p450"/>
    <property type="match status" value="1"/>
</dbReference>
<dbReference type="InterPro" id="IPR002401">
    <property type="entry name" value="Cyt_P450_E_grp-I"/>
</dbReference>
<dbReference type="AlphaFoldDB" id="A0AAN9E0A0"/>
<keyword evidence="6" id="KW-0503">Monooxygenase</keyword>
<comment type="similarity">
    <text evidence="1 6">Belongs to the cytochrome P450 family.</text>
</comment>
<evidence type="ECO:0000313" key="9">
    <source>
        <dbReference type="Proteomes" id="UP001372338"/>
    </source>
</evidence>
<keyword evidence="7" id="KW-0732">Signal</keyword>
<evidence type="ECO:0000256" key="4">
    <source>
        <dbReference type="ARBA" id="ARBA00023004"/>
    </source>
</evidence>
<reference evidence="8 9" key="1">
    <citation type="submission" date="2024-01" db="EMBL/GenBank/DDBJ databases">
        <title>The genomes of 5 underutilized Papilionoideae crops provide insights into root nodulation and disease resistanc.</title>
        <authorList>
            <person name="Yuan L."/>
        </authorList>
    </citation>
    <scope>NUCLEOTIDE SEQUENCE [LARGE SCALE GENOMIC DNA]</scope>
    <source>
        <strain evidence="8">ZHUSHIDOU_FW_LH</strain>
        <tissue evidence="8">Leaf</tissue>
    </source>
</reference>
<dbReference type="InterPro" id="IPR036396">
    <property type="entry name" value="Cyt_P450_sf"/>
</dbReference>
<feature type="binding site" description="axial binding residue" evidence="5">
    <location>
        <position position="442"/>
    </location>
    <ligand>
        <name>heme</name>
        <dbReference type="ChEBI" id="CHEBI:30413"/>
    </ligand>
    <ligandPart>
        <name>Fe</name>
        <dbReference type="ChEBI" id="CHEBI:18248"/>
    </ligandPart>
</feature>
<feature type="chain" id="PRO_5042823488" description="Cytochrome P450" evidence="7">
    <location>
        <begin position="24"/>
        <end position="492"/>
    </location>
</feature>
<dbReference type="PRINTS" id="PR00385">
    <property type="entry name" value="P450"/>
</dbReference>
<dbReference type="PANTHER" id="PTHR47950">
    <property type="entry name" value="CYTOCHROME P450, FAMILY 76, SUBFAMILY C, POLYPEPTIDE 5-RELATED"/>
    <property type="match status" value="1"/>
</dbReference>
<dbReference type="FunFam" id="1.10.630.10:FF:000007">
    <property type="entry name" value="Cytochrome P450 76C4"/>
    <property type="match status" value="1"/>
</dbReference>
<evidence type="ECO:0000256" key="5">
    <source>
        <dbReference type="PIRSR" id="PIRSR602401-1"/>
    </source>
</evidence>
<dbReference type="PRINTS" id="PR00463">
    <property type="entry name" value="EP450I"/>
</dbReference>
<proteinExistence type="inferred from homology"/>
<feature type="signal peptide" evidence="7">
    <location>
        <begin position="1"/>
        <end position="23"/>
    </location>
</feature>
<keyword evidence="2 5" id="KW-0479">Metal-binding</keyword>
<comment type="cofactor">
    <cofactor evidence="5">
        <name>heme</name>
        <dbReference type="ChEBI" id="CHEBI:30413"/>
    </cofactor>
</comment>
<dbReference type="InterPro" id="IPR017972">
    <property type="entry name" value="Cyt_P450_CS"/>
</dbReference>
<sequence>MDSITSILLLLLLTCIVTQYLRSLHARSKKSNYKLPPGPSFLTIIRNLPQLSKKPQLTLANFAKLHGPIMRFKLGQVTTIVISSPNMAKEVLQTHDLLFSNRTVPQGATVHNHDHYSLAFLPISPLWRDLRKIFNNQMFSNKVLDSSQDLRCKKVQELISDVHESSLVGETIDIGKAGFKTFINLLSNTFFSKDSVHSADETEEYKDIVLNLAKAIGTPDLVDFFPMLKVVDPQGVRRRSSAYVVKLFIILDRLIDERLKLRERKNYVMKNDMLDTLLNVFQENSQKIDRDMIKHLFIDLVVAATDTTSYAFERAMNELLHNPDAMSKAKKELEQTIGIGNPIEESHIPKLPYLQAIIKETLRLHPPAPFLLPRKAKTNVEISGLIIPEGAQILINEWAIGRNSSIWNDPNSFLPERFLLLEIDFKGRNFQFTPFGGGRRMCPGMSLATRMMHMMLGSLINSFDWKFENGMKPEDMDKDQPLRAMAEIRINS</sequence>
<keyword evidence="3 6" id="KW-0560">Oxidoreductase</keyword>
<dbReference type="Gene3D" id="1.10.630.10">
    <property type="entry name" value="Cytochrome P450"/>
    <property type="match status" value="1"/>
</dbReference>
<dbReference type="PROSITE" id="PS00086">
    <property type="entry name" value="CYTOCHROME_P450"/>
    <property type="match status" value="1"/>
</dbReference>
<evidence type="ECO:0000256" key="6">
    <source>
        <dbReference type="RuleBase" id="RU000461"/>
    </source>
</evidence>
<dbReference type="GO" id="GO:0016705">
    <property type="term" value="F:oxidoreductase activity, acting on paired donors, with incorporation or reduction of molecular oxygen"/>
    <property type="evidence" value="ECO:0007669"/>
    <property type="project" value="InterPro"/>
</dbReference>
<dbReference type="CDD" id="cd11073">
    <property type="entry name" value="CYP76-like"/>
    <property type="match status" value="1"/>
</dbReference>
<keyword evidence="5 6" id="KW-0349">Heme</keyword>
<organism evidence="8 9">
    <name type="scientific">Crotalaria pallida</name>
    <name type="common">Smooth rattlebox</name>
    <name type="synonym">Crotalaria striata</name>
    <dbReference type="NCBI Taxonomy" id="3830"/>
    <lineage>
        <taxon>Eukaryota</taxon>
        <taxon>Viridiplantae</taxon>
        <taxon>Streptophyta</taxon>
        <taxon>Embryophyta</taxon>
        <taxon>Tracheophyta</taxon>
        <taxon>Spermatophyta</taxon>
        <taxon>Magnoliopsida</taxon>
        <taxon>eudicotyledons</taxon>
        <taxon>Gunneridae</taxon>
        <taxon>Pentapetalae</taxon>
        <taxon>rosids</taxon>
        <taxon>fabids</taxon>
        <taxon>Fabales</taxon>
        <taxon>Fabaceae</taxon>
        <taxon>Papilionoideae</taxon>
        <taxon>50 kb inversion clade</taxon>
        <taxon>genistoids sensu lato</taxon>
        <taxon>core genistoids</taxon>
        <taxon>Crotalarieae</taxon>
        <taxon>Crotalaria</taxon>
    </lineage>
</organism>
<keyword evidence="9" id="KW-1185">Reference proteome</keyword>
<gene>
    <name evidence="8" type="ORF">RIF29_38926</name>
</gene>
<evidence type="ECO:0000256" key="1">
    <source>
        <dbReference type="ARBA" id="ARBA00010617"/>
    </source>
</evidence>